<dbReference type="Gene3D" id="3.40.50.880">
    <property type="match status" value="1"/>
</dbReference>
<dbReference type="CDD" id="cd04084">
    <property type="entry name" value="CBM6_xylanase-like"/>
    <property type="match status" value="1"/>
</dbReference>
<dbReference type="EMBL" id="BJYS01000007">
    <property type="protein sequence ID" value="GEO03720.1"/>
    <property type="molecule type" value="Genomic_DNA"/>
</dbReference>
<evidence type="ECO:0000259" key="9">
    <source>
        <dbReference type="PROSITE" id="PS50093"/>
    </source>
</evidence>
<feature type="binding site" description="covalent" evidence="7">
    <location>
        <position position="785"/>
    </location>
    <ligand>
        <name>heme c</name>
        <dbReference type="ChEBI" id="CHEBI:61717"/>
    </ligand>
</feature>
<dbReference type="PROSITE" id="PS51175">
    <property type="entry name" value="CBM6"/>
    <property type="match status" value="1"/>
</dbReference>
<dbReference type="Gene3D" id="2.120.10.30">
    <property type="entry name" value="TolB, C-terminal domain"/>
    <property type="match status" value="1"/>
</dbReference>
<dbReference type="SUPFAM" id="SSF52317">
    <property type="entry name" value="Class I glutamine amidotransferase-like"/>
    <property type="match status" value="1"/>
</dbReference>
<evidence type="ECO:0000256" key="1">
    <source>
        <dbReference type="ARBA" id="ARBA00022448"/>
    </source>
</evidence>
<protein>
    <recommendedName>
        <fullName evidence="14">Carbohydrate-binding protein</fullName>
    </recommendedName>
</protein>
<dbReference type="InterPro" id="IPR000601">
    <property type="entry name" value="PKD_dom"/>
</dbReference>
<dbReference type="Pfam" id="PF06283">
    <property type="entry name" value="ThuA"/>
    <property type="match status" value="1"/>
</dbReference>
<dbReference type="SUPFAM" id="SSF50952">
    <property type="entry name" value="Soluble quinoprotein glucose dehydrogenase"/>
    <property type="match status" value="1"/>
</dbReference>
<dbReference type="PROSITE" id="PS51007">
    <property type="entry name" value="CYTC"/>
    <property type="match status" value="1"/>
</dbReference>
<feature type="domain" description="CBM6" evidence="11">
    <location>
        <begin position="911"/>
        <end position="1036"/>
    </location>
</feature>
<dbReference type="PROSITE" id="PS50093">
    <property type="entry name" value="PKD"/>
    <property type="match status" value="1"/>
</dbReference>
<dbReference type="GO" id="GO:0030246">
    <property type="term" value="F:carbohydrate binding"/>
    <property type="evidence" value="ECO:0007669"/>
    <property type="project" value="InterPro"/>
</dbReference>
<dbReference type="PRINTS" id="PR00606">
    <property type="entry name" value="CYTCHROMECID"/>
</dbReference>
<keyword evidence="4" id="KW-0732">Signal</keyword>
<dbReference type="RefSeq" id="WP_246150858.1">
    <property type="nucleotide sequence ID" value="NZ_BJYS01000007.1"/>
</dbReference>
<feature type="compositionally biased region" description="Polar residues" evidence="8">
    <location>
        <begin position="344"/>
        <end position="354"/>
    </location>
</feature>
<comment type="caution">
    <text evidence="12">The sequence shown here is derived from an EMBL/GenBank/DDBJ whole genome shotgun (WGS) entry which is preliminary data.</text>
</comment>
<dbReference type="Gene3D" id="1.10.760.10">
    <property type="entry name" value="Cytochrome c-like domain"/>
    <property type="match status" value="1"/>
</dbReference>
<reference evidence="12 13" key="1">
    <citation type="submission" date="2019-07" db="EMBL/GenBank/DDBJ databases">
        <title>Whole genome shotgun sequence of Adhaeribacter aerolatus NBRC 106133.</title>
        <authorList>
            <person name="Hosoyama A."/>
            <person name="Uohara A."/>
            <person name="Ohji S."/>
            <person name="Ichikawa N."/>
        </authorList>
    </citation>
    <scope>NUCLEOTIDE SEQUENCE [LARGE SCALE GENOMIC DNA]</scope>
    <source>
        <strain evidence="12 13">NBRC 106133</strain>
    </source>
</reference>
<keyword evidence="13" id="KW-1185">Reference proteome</keyword>
<name>A0A512AVM0_9BACT</name>
<dbReference type="InterPro" id="IPR029062">
    <property type="entry name" value="Class_I_gatase-like"/>
</dbReference>
<dbReference type="AlphaFoldDB" id="A0A512AVM0"/>
<dbReference type="InterPro" id="IPR011041">
    <property type="entry name" value="Quinoprot_gluc/sorb_DH_b-prop"/>
</dbReference>
<dbReference type="InterPro" id="IPR008979">
    <property type="entry name" value="Galactose-bd-like_sf"/>
</dbReference>
<keyword evidence="3 7" id="KW-0479">Metal-binding</keyword>
<dbReference type="PANTHER" id="PTHR19328:SF75">
    <property type="entry name" value="ALDOSE SUGAR DEHYDROGENASE YLII"/>
    <property type="match status" value="1"/>
</dbReference>
<dbReference type="InterPro" id="IPR036909">
    <property type="entry name" value="Cyt_c-like_dom_sf"/>
</dbReference>
<evidence type="ECO:0000256" key="2">
    <source>
        <dbReference type="ARBA" id="ARBA00022617"/>
    </source>
</evidence>
<dbReference type="Proteomes" id="UP000321532">
    <property type="component" value="Unassembled WGS sequence"/>
</dbReference>
<evidence type="ECO:0000256" key="5">
    <source>
        <dbReference type="ARBA" id="ARBA00022982"/>
    </source>
</evidence>
<evidence type="ECO:0000259" key="11">
    <source>
        <dbReference type="PROSITE" id="PS51175"/>
    </source>
</evidence>
<dbReference type="InterPro" id="IPR029010">
    <property type="entry name" value="ThuA-like"/>
</dbReference>
<keyword evidence="5" id="KW-0249">Electron transport</keyword>
<evidence type="ECO:0000256" key="7">
    <source>
        <dbReference type="PIRSR" id="PIRSR602324-1"/>
    </source>
</evidence>
<dbReference type="SUPFAM" id="SSF49785">
    <property type="entry name" value="Galactose-binding domain-like"/>
    <property type="match status" value="1"/>
</dbReference>
<dbReference type="InterPro" id="IPR035986">
    <property type="entry name" value="PKD_dom_sf"/>
</dbReference>
<feature type="region of interest" description="Disordered" evidence="8">
    <location>
        <begin position="317"/>
        <end position="354"/>
    </location>
</feature>
<dbReference type="CDD" id="cd00146">
    <property type="entry name" value="PKD"/>
    <property type="match status" value="1"/>
</dbReference>
<evidence type="ECO:0000313" key="12">
    <source>
        <dbReference type="EMBL" id="GEO03720.1"/>
    </source>
</evidence>
<evidence type="ECO:0000256" key="6">
    <source>
        <dbReference type="ARBA" id="ARBA00023004"/>
    </source>
</evidence>
<sequence>MALFSFRGNQQKILIFTQPDGREAAKSAHLELLQKLGANKKIALKTTALAADFTEDSLKNYQAVIFLNTVPAEVLDYRQQADFERFIQAGGGFMAINAVSDSVRNWQWYKNLNDARLKSAKASYQDKYDGGRVNFIQTGPEVTSKNTTKILATCLKYILGEGKLNYQKATTLRVPEENRFITEVIETYMYEPMEMVIFKDGRILYIERRGKVKLYNPVKKRSRVIANFDVSIIGNYEDGLLGVALDPNFETNNWIYFNYSPAGNIPKQHVSRFEMIGDSLLMSSEKVVLEIPTQRETCCHSAGHLEFGPNGDLYISTGDNTSSKESDGLSPIDERPGRMPFDAQKSSGNTNSLTGKILRIHPEPDGSYTIPKGNLFPPGTPGTRPEIYVMGTRNAFRFTVDKQNGYVYWGDVGPDSGVSSERGPQSYDEWNQARKAGNFGWPYFVGNSFAYADFDFATNKVGPKFKPEAPENLSPNNTGAKILPPAQKPMIWYPYSESKEFAYLGKGSRSAMAGPVYYAADYPAETRFPDYYNGKLFIYEWARSWVNVVSFDKEFNLTKIEPFLPEQPWFKPIDMKFGPDGALYILQYGTSYFAHNADSRLIKISYAKGNRQPIAKLSADKVLGAAPLTVNFSAAQSFDYDKKDKLSFSWKFNEAVAAGANTSEATYTFTKPGIYRPTVIVTDSEGKSTATDVEIKVGNEPPQVVMDLGGANRSFYYDNQKINYKVIVTDKEDGTLQKGIDPSVVFMSFDYLNQSRDLALLASNPQMTGGLQFLRGKTLIAGSDCQSCHNLDKTNIGPSYSEIAKRYYRVPDAPDILTMKVLKGGNGQWGKNMMAAHPQHTKEEAMEMVKYILSLSSKQNIALPLAGSITTNQHVADGGKGIYVIRASYADKGHPPIGSLSENLLFKLRNPKVQAKDFDILKGVDIKQMDGSRSSFISAKQDGAYIGLTNIDLTAIDKLTFSCGTGQAGSRIEIRLDAPDGKLVGTAEVPLLDKNTPFKNFSTTILNANGQHHLYLVFRNGKNRNDLLNLEWVYFDNGNGRQASK</sequence>
<keyword evidence="6 7" id="KW-0408">Iron</keyword>
<feature type="binding site" description="covalent" evidence="7">
    <location>
        <position position="789"/>
    </location>
    <ligand>
        <name>heme c</name>
        <dbReference type="ChEBI" id="CHEBI:61717"/>
    </ligand>
</feature>
<organism evidence="12 13">
    <name type="scientific">Adhaeribacter aerolatus</name>
    <dbReference type="NCBI Taxonomy" id="670289"/>
    <lineage>
        <taxon>Bacteria</taxon>
        <taxon>Pseudomonadati</taxon>
        <taxon>Bacteroidota</taxon>
        <taxon>Cytophagia</taxon>
        <taxon>Cytophagales</taxon>
        <taxon>Hymenobacteraceae</taxon>
        <taxon>Adhaeribacter</taxon>
    </lineage>
</organism>
<dbReference type="GO" id="GO:0020037">
    <property type="term" value="F:heme binding"/>
    <property type="evidence" value="ECO:0007669"/>
    <property type="project" value="InterPro"/>
</dbReference>
<dbReference type="SUPFAM" id="SSF49299">
    <property type="entry name" value="PKD domain"/>
    <property type="match status" value="1"/>
</dbReference>
<keyword evidence="1" id="KW-0813">Transport</keyword>
<dbReference type="GO" id="GO:0009055">
    <property type="term" value="F:electron transfer activity"/>
    <property type="evidence" value="ECO:0007669"/>
    <property type="project" value="InterPro"/>
</dbReference>
<evidence type="ECO:0008006" key="14">
    <source>
        <dbReference type="Google" id="ProtNLM"/>
    </source>
</evidence>
<dbReference type="InterPro" id="IPR012938">
    <property type="entry name" value="Glc/Sorbosone_DH"/>
</dbReference>
<feature type="compositionally biased region" description="Basic and acidic residues" evidence="8">
    <location>
        <begin position="322"/>
        <end position="337"/>
    </location>
</feature>
<dbReference type="GO" id="GO:0005506">
    <property type="term" value="F:iron ion binding"/>
    <property type="evidence" value="ECO:0007669"/>
    <property type="project" value="InterPro"/>
</dbReference>
<dbReference type="InterPro" id="IPR006584">
    <property type="entry name" value="Cellulose-bd_IV"/>
</dbReference>
<evidence type="ECO:0000313" key="13">
    <source>
        <dbReference type="Proteomes" id="UP000321532"/>
    </source>
</evidence>
<dbReference type="Gene3D" id="2.60.120.260">
    <property type="entry name" value="Galactose-binding domain-like"/>
    <property type="match status" value="1"/>
</dbReference>
<comment type="PTM">
    <text evidence="7">Binds 1 heme c group covalently per subunit.</text>
</comment>
<dbReference type="InterPro" id="IPR009056">
    <property type="entry name" value="Cyt_c-like_dom"/>
</dbReference>
<accession>A0A512AVM0</accession>
<dbReference type="Pfam" id="PF03422">
    <property type="entry name" value="CBM_6"/>
    <property type="match status" value="1"/>
</dbReference>
<dbReference type="Gene3D" id="2.60.40.10">
    <property type="entry name" value="Immunoglobulins"/>
    <property type="match status" value="1"/>
</dbReference>
<dbReference type="Pfam" id="PF00034">
    <property type="entry name" value="Cytochrom_C"/>
    <property type="match status" value="1"/>
</dbReference>
<proteinExistence type="predicted"/>
<evidence type="ECO:0000259" key="10">
    <source>
        <dbReference type="PROSITE" id="PS51007"/>
    </source>
</evidence>
<evidence type="ECO:0000256" key="4">
    <source>
        <dbReference type="ARBA" id="ARBA00022729"/>
    </source>
</evidence>
<feature type="binding site" description="covalent" evidence="7">
    <location>
        <position position="834"/>
    </location>
    <ligand>
        <name>heme c</name>
        <dbReference type="ChEBI" id="CHEBI:61717"/>
    </ligand>
</feature>
<dbReference type="InterPro" id="IPR005084">
    <property type="entry name" value="CBM6"/>
</dbReference>
<dbReference type="SMART" id="SM00089">
    <property type="entry name" value="PKD"/>
    <property type="match status" value="1"/>
</dbReference>
<dbReference type="InterPro" id="IPR013783">
    <property type="entry name" value="Ig-like_fold"/>
</dbReference>
<evidence type="ECO:0000256" key="3">
    <source>
        <dbReference type="ARBA" id="ARBA00022723"/>
    </source>
</evidence>
<dbReference type="SUPFAM" id="SSF46626">
    <property type="entry name" value="Cytochrome c"/>
    <property type="match status" value="1"/>
</dbReference>
<dbReference type="InterPro" id="IPR002324">
    <property type="entry name" value="Cyt_c_ID"/>
</dbReference>
<keyword evidence="2 7" id="KW-0349">Heme</keyword>
<dbReference type="SMART" id="SM00606">
    <property type="entry name" value="CBD_IV"/>
    <property type="match status" value="1"/>
</dbReference>
<dbReference type="InterPro" id="IPR011042">
    <property type="entry name" value="6-blade_b-propeller_TolB-like"/>
</dbReference>
<evidence type="ECO:0000256" key="8">
    <source>
        <dbReference type="SAM" id="MobiDB-lite"/>
    </source>
</evidence>
<dbReference type="Pfam" id="PF18911">
    <property type="entry name" value="PKD_4"/>
    <property type="match status" value="1"/>
</dbReference>
<dbReference type="Pfam" id="PF07995">
    <property type="entry name" value="GSDH"/>
    <property type="match status" value="1"/>
</dbReference>
<gene>
    <name evidence="12" type="ORF">AAE02nite_13840</name>
</gene>
<dbReference type="PANTHER" id="PTHR19328">
    <property type="entry name" value="HEDGEHOG-INTERACTING PROTEIN"/>
    <property type="match status" value="1"/>
</dbReference>
<dbReference type="InterPro" id="IPR022409">
    <property type="entry name" value="PKD/Chitinase_dom"/>
</dbReference>
<feature type="domain" description="PKD" evidence="9">
    <location>
        <begin position="613"/>
        <end position="697"/>
    </location>
</feature>
<feature type="domain" description="Cytochrome c" evidence="10">
    <location>
        <begin position="771"/>
        <end position="856"/>
    </location>
</feature>